<proteinExistence type="predicted"/>
<name>A0A5N6U6L0_ASPAV</name>
<evidence type="ECO:0000313" key="2">
    <source>
        <dbReference type="Proteomes" id="UP000325780"/>
    </source>
</evidence>
<sequence>MLSSICDGDTLGYCTDCIGPLVKINTESHNSASTHEIWLILAFSNQPTTPVLYIGPQLRLTGSNLIPRFASRISPRTLSLNDWLWRRSASGPGCCFFNQTASIMINGTDGIGILCFISCTLPRNCQNEHSRSDDVVVDAQYPIQRHLPSVVSRQCLYPIDDIIVRDRHIAHLSGSNQGCFTM</sequence>
<dbReference type="OrthoDB" id="10593679at2759"/>
<keyword evidence="2" id="KW-1185">Reference proteome</keyword>
<gene>
    <name evidence="1" type="ORF">BDV25DRAFT_148744</name>
</gene>
<dbReference type="Proteomes" id="UP000325780">
    <property type="component" value="Unassembled WGS sequence"/>
</dbReference>
<dbReference type="EMBL" id="ML742035">
    <property type="protein sequence ID" value="KAE8153761.1"/>
    <property type="molecule type" value="Genomic_DNA"/>
</dbReference>
<reference evidence="1 2" key="1">
    <citation type="submission" date="2019-04" db="EMBL/GenBank/DDBJ databases">
        <title>Friends and foes A comparative genomics study of 23 Aspergillus species from section Flavi.</title>
        <authorList>
            <consortium name="DOE Joint Genome Institute"/>
            <person name="Kjaerbolling I."/>
            <person name="Vesth T."/>
            <person name="Frisvad J.C."/>
            <person name="Nybo J.L."/>
            <person name="Theobald S."/>
            <person name="Kildgaard S."/>
            <person name="Isbrandt T."/>
            <person name="Kuo A."/>
            <person name="Sato A."/>
            <person name="Lyhne E.K."/>
            <person name="Kogle M.E."/>
            <person name="Wiebenga A."/>
            <person name="Kun R.S."/>
            <person name="Lubbers R.J."/>
            <person name="Makela M.R."/>
            <person name="Barry K."/>
            <person name="Chovatia M."/>
            <person name="Clum A."/>
            <person name="Daum C."/>
            <person name="Haridas S."/>
            <person name="He G."/>
            <person name="LaButti K."/>
            <person name="Lipzen A."/>
            <person name="Mondo S."/>
            <person name="Riley R."/>
            <person name="Salamov A."/>
            <person name="Simmons B.A."/>
            <person name="Magnuson J.K."/>
            <person name="Henrissat B."/>
            <person name="Mortensen U.H."/>
            <person name="Larsen T.O."/>
            <person name="Devries R.P."/>
            <person name="Grigoriev I.V."/>
            <person name="Machida M."/>
            <person name="Baker S.E."/>
            <person name="Andersen M.R."/>
        </authorList>
    </citation>
    <scope>NUCLEOTIDE SEQUENCE [LARGE SCALE GENOMIC DNA]</scope>
    <source>
        <strain evidence="1 2">IBT 18842</strain>
    </source>
</reference>
<dbReference type="AlphaFoldDB" id="A0A5N6U6L0"/>
<evidence type="ECO:0000313" key="1">
    <source>
        <dbReference type="EMBL" id="KAE8153761.1"/>
    </source>
</evidence>
<protein>
    <submittedName>
        <fullName evidence="1">Uncharacterized protein</fullName>
    </submittedName>
</protein>
<accession>A0A5N6U6L0</accession>
<organism evidence="1 2">
    <name type="scientific">Aspergillus avenaceus</name>
    <dbReference type="NCBI Taxonomy" id="36643"/>
    <lineage>
        <taxon>Eukaryota</taxon>
        <taxon>Fungi</taxon>
        <taxon>Dikarya</taxon>
        <taxon>Ascomycota</taxon>
        <taxon>Pezizomycotina</taxon>
        <taxon>Eurotiomycetes</taxon>
        <taxon>Eurotiomycetidae</taxon>
        <taxon>Eurotiales</taxon>
        <taxon>Aspergillaceae</taxon>
        <taxon>Aspergillus</taxon>
        <taxon>Aspergillus subgen. Circumdati</taxon>
    </lineage>
</organism>